<evidence type="ECO:0000313" key="1">
    <source>
        <dbReference type="EMBL" id="TGN64215.1"/>
    </source>
</evidence>
<dbReference type="AlphaFoldDB" id="A0A4Z1CE82"/>
<dbReference type="EMBL" id="SRRO01000001">
    <property type="protein sequence ID" value="TGN64215.1"/>
    <property type="molecule type" value="Genomic_DNA"/>
</dbReference>
<keyword evidence="2" id="KW-1185">Reference proteome</keyword>
<organism evidence="1 2">
    <name type="scientific">Nocardioides eburneiflavus</name>
    <dbReference type="NCBI Taxonomy" id="2518372"/>
    <lineage>
        <taxon>Bacteria</taxon>
        <taxon>Bacillati</taxon>
        <taxon>Actinomycetota</taxon>
        <taxon>Actinomycetes</taxon>
        <taxon>Propionibacteriales</taxon>
        <taxon>Nocardioidaceae</taxon>
        <taxon>Nocardioides</taxon>
    </lineage>
</organism>
<accession>A0A4Z1CE82</accession>
<evidence type="ECO:0000313" key="2">
    <source>
        <dbReference type="Proteomes" id="UP000297496"/>
    </source>
</evidence>
<sequence length="81" mass="8984">MSIPSVTLDVAISGVWCEAEATHKPEDECTEIYVATDDGYPMYMATVHGHLTHCEVRAAVESLAFGRPSNLRWFDLRRSAA</sequence>
<dbReference type="RefSeq" id="WP_135838742.1">
    <property type="nucleotide sequence ID" value="NZ_SRRO01000001.1"/>
</dbReference>
<gene>
    <name evidence="1" type="ORF">EXE59_09815</name>
</gene>
<name>A0A4Z1CE82_9ACTN</name>
<proteinExistence type="predicted"/>
<protein>
    <submittedName>
        <fullName evidence="1">Uncharacterized protein</fullName>
    </submittedName>
</protein>
<reference evidence="1 2" key="1">
    <citation type="submission" date="2019-04" db="EMBL/GenBank/DDBJ databases">
        <title>Three New Species of Nocardioides, Nocardioides euryhalodurans sp. nov., Nocardioides seonyuensis sp. nov. and Nocardioides eburneoflavus sp. nov. Isolated from Soil.</title>
        <authorList>
            <person name="Roh S.G."/>
            <person name="Lee C."/>
            <person name="Kim M.-K."/>
            <person name="Kim S.B."/>
        </authorList>
    </citation>
    <scope>NUCLEOTIDE SEQUENCE [LARGE SCALE GENOMIC DNA]</scope>
    <source>
        <strain evidence="1 2">MMS17-SY213</strain>
    </source>
</reference>
<dbReference type="Proteomes" id="UP000297496">
    <property type="component" value="Unassembled WGS sequence"/>
</dbReference>
<comment type="caution">
    <text evidence="1">The sequence shown here is derived from an EMBL/GenBank/DDBJ whole genome shotgun (WGS) entry which is preliminary data.</text>
</comment>